<comment type="caution">
    <text evidence="1">The sequence shown here is derived from an EMBL/GenBank/DDBJ whole genome shotgun (WGS) entry which is preliminary data.</text>
</comment>
<reference evidence="1 2" key="1">
    <citation type="submission" date="2016-04" db="EMBL/GenBank/DDBJ databases">
        <title>ATOL: Assembling a taxonomically balanced genome-scale reconstruction of the evolutionary history of the Enterobacteriaceae.</title>
        <authorList>
            <person name="Plunkett G.III."/>
            <person name="Neeno-Eckwall E.C."/>
            <person name="Glasner J.D."/>
            <person name="Perna N.T."/>
        </authorList>
    </citation>
    <scope>NUCLEOTIDE SEQUENCE [LARGE SCALE GENOMIC DNA]</scope>
    <source>
        <strain evidence="1 2">ATCC 51607</strain>
    </source>
</reference>
<keyword evidence="2" id="KW-1185">Reference proteome</keyword>
<dbReference type="EMBL" id="LXEO01000066">
    <property type="protein sequence ID" value="OAT14947.1"/>
    <property type="molecule type" value="Genomic_DNA"/>
</dbReference>
<evidence type="ECO:0000313" key="2">
    <source>
        <dbReference type="Proteomes" id="UP000078286"/>
    </source>
</evidence>
<dbReference type="PATRIC" id="fig|1354255.3.peg.4241"/>
<gene>
    <name evidence="1" type="ORF">M979_4122</name>
</gene>
<organism evidence="1 2">
    <name type="scientific">Buttiauxella noackiae ATCC 51607</name>
    <dbReference type="NCBI Taxonomy" id="1354255"/>
    <lineage>
        <taxon>Bacteria</taxon>
        <taxon>Pseudomonadati</taxon>
        <taxon>Pseudomonadota</taxon>
        <taxon>Gammaproteobacteria</taxon>
        <taxon>Enterobacterales</taxon>
        <taxon>Enterobacteriaceae</taxon>
        <taxon>Buttiauxella</taxon>
    </lineage>
</organism>
<dbReference type="RefSeq" id="WP_209439643.1">
    <property type="nucleotide sequence ID" value="NZ_LXEO01000066.1"/>
</dbReference>
<proteinExistence type="predicted"/>
<accession>A0A1B7HH78</accession>
<name>A0A1B7HH78_9ENTR</name>
<evidence type="ECO:0000313" key="1">
    <source>
        <dbReference type="EMBL" id="OAT14947.1"/>
    </source>
</evidence>
<protein>
    <submittedName>
        <fullName evidence="1">Uncharacterized protein</fullName>
    </submittedName>
</protein>
<dbReference type="AlphaFoldDB" id="A0A1B7HH78"/>
<dbReference type="Proteomes" id="UP000078286">
    <property type="component" value="Unassembled WGS sequence"/>
</dbReference>
<sequence length="605" mass="66992">MIDELQASKSCYFYRQKASITTVAITALFRAIRKAQTSPSNNLFSFIRQPHGASIWSALCFQFDKAPAFLPGSQSVIDRVTGYLLIVEHRDYVAIFKSQIDIPAYFSKRHLQRISAQDIDRGLTSKDSVFARVRLRHMNLSRLALRSKTLEGENLQNNVGMASSARFAPLGYSFTEEDKHFSTTPRTGRISLRADRSGYLDLVDYACQIIDRLHPRPGRPTSSPFLAAFARPMELSDLTASPAQFAVDTAILGQAIFDDKIIRLVKPDGGGYRELPKAEVDLILTELTDILYVAKNDTGKHMVSQQGTGVEVGEIAINKTRIALKRLTLPLLADVYVEDTQFALGADDNCTPLKQFIDKQDTFIVLFDQPKFAYLDGSLYQDDSLVNGGTQFLGYLFGNAELATVTDEKGTFTAAHRTFDPDSTFGAVLSTIAREDDVIVCDDLGDEWADFVGFRTDPASPRVTFYHAKHGELTLGAGAFHVSVSQAIKNLGNLTLPAPAMGKKFARWERFYTNNKVRTGIHRTCRGTPAESRAAVEFCRNAPHTSKRVAIVTSSLSKAAVEQIFKDIEAGHTANPYFVQLYWLLSSFFAACTEVGAFGCVICQE</sequence>